<evidence type="ECO:0000259" key="3">
    <source>
        <dbReference type="Pfam" id="PF13462"/>
    </source>
</evidence>
<feature type="domain" description="Thioredoxin-like fold" evidence="3">
    <location>
        <begin position="81"/>
        <end position="279"/>
    </location>
</feature>
<feature type="region of interest" description="Disordered" evidence="1">
    <location>
        <begin position="1"/>
        <end position="29"/>
    </location>
</feature>
<name>A0ABD5EA77_9ACTN</name>
<dbReference type="SUPFAM" id="SSF52833">
    <property type="entry name" value="Thioredoxin-like"/>
    <property type="match status" value="1"/>
</dbReference>
<dbReference type="Proteomes" id="UP001183610">
    <property type="component" value="Unassembled WGS sequence"/>
</dbReference>
<proteinExistence type="predicted"/>
<dbReference type="InterPro" id="IPR012336">
    <property type="entry name" value="Thioredoxin-like_fold"/>
</dbReference>
<sequence>MSQRNSQQAKATARERLRAERERQAKKDARKRQFLVAGGVVAVLAIGAGIAVAVAQGNKPSQWESAKSDTLVKPKNTSGANGTTVVLGKDSAKKTLTLFEDPRCPICSQFEQTVGPDLHADLDAGKFKVEYVGATFLDGDSGSGSKIDLGSRGSGSKNAMSALGAALNVSPDAFLDYKTAMYAKKWHPDETDDKLNSDSYLLKIAATVPALKDNATFEKQVKDGTYDRWAIEMSKNFNKQSDKYGVTGTPSLVMDGKKIVGSDGQNAPMTAADYRTAIDTALKG</sequence>
<dbReference type="EMBL" id="JAVRET010000011">
    <property type="protein sequence ID" value="MDT0408809.1"/>
    <property type="molecule type" value="Genomic_DNA"/>
</dbReference>
<feature type="compositionally biased region" description="Basic and acidic residues" evidence="1">
    <location>
        <begin position="12"/>
        <end position="27"/>
    </location>
</feature>
<dbReference type="EMBL" id="JAVRER010000035">
    <property type="protein sequence ID" value="MDT0417968.1"/>
    <property type="molecule type" value="Genomic_DNA"/>
</dbReference>
<dbReference type="AlphaFoldDB" id="A0ABD5EA77"/>
<evidence type="ECO:0000313" key="6">
    <source>
        <dbReference type="Proteomes" id="UP001183607"/>
    </source>
</evidence>
<reference evidence="5" key="2">
    <citation type="submission" date="2024-03" db="EMBL/GenBank/DDBJ databases">
        <title>30 novel species of actinomycetes from the DSMZ collection.</title>
        <authorList>
            <person name="Nouioui I."/>
        </authorList>
    </citation>
    <scope>NUCLEOTIDE SEQUENCE</scope>
    <source>
        <strain evidence="4">DSM 41979</strain>
        <strain evidence="5">DSM 41982</strain>
    </source>
</reference>
<evidence type="ECO:0000313" key="4">
    <source>
        <dbReference type="EMBL" id="MDT0408809.1"/>
    </source>
</evidence>
<evidence type="ECO:0000256" key="2">
    <source>
        <dbReference type="SAM" id="Phobius"/>
    </source>
</evidence>
<keyword evidence="2" id="KW-1133">Transmembrane helix</keyword>
<dbReference type="Proteomes" id="UP001183607">
    <property type="component" value="Unassembled WGS sequence"/>
</dbReference>
<accession>A0ABD5EA77</accession>
<keyword evidence="2" id="KW-0472">Membrane</keyword>
<keyword evidence="7" id="KW-1185">Reference proteome</keyword>
<comment type="caution">
    <text evidence="5">The sequence shown here is derived from an EMBL/GenBank/DDBJ whole genome shotgun (WGS) entry which is preliminary data.</text>
</comment>
<dbReference type="InterPro" id="IPR036249">
    <property type="entry name" value="Thioredoxin-like_sf"/>
</dbReference>
<gene>
    <name evidence="5" type="ORF">RM574_21010</name>
    <name evidence="4" type="ORF">RM698_07040</name>
</gene>
<organism evidence="5 6">
    <name type="scientific">Streptomyces evansiae</name>
    <dbReference type="NCBI Taxonomy" id="3075535"/>
    <lineage>
        <taxon>Bacteria</taxon>
        <taxon>Bacillati</taxon>
        <taxon>Actinomycetota</taxon>
        <taxon>Actinomycetes</taxon>
        <taxon>Kitasatosporales</taxon>
        <taxon>Streptomycetaceae</taxon>
        <taxon>Streptomyces</taxon>
    </lineage>
</organism>
<feature type="compositionally biased region" description="Polar residues" evidence="1">
    <location>
        <begin position="75"/>
        <end position="84"/>
    </location>
</feature>
<evidence type="ECO:0000313" key="7">
    <source>
        <dbReference type="Proteomes" id="UP001183610"/>
    </source>
</evidence>
<evidence type="ECO:0000313" key="5">
    <source>
        <dbReference type="EMBL" id="MDT0417968.1"/>
    </source>
</evidence>
<reference evidence="6 7" key="1">
    <citation type="submission" date="2023-07" db="EMBL/GenBank/DDBJ databases">
        <title>30 novel species of actinomycetes from the DSMZ collection.</title>
        <authorList>
            <person name="Nouioui I."/>
        </authorList>
    </citation>
    <scope>NUCLEOTIDE SEQUENCE [LARGE SCALE GENOMIC DNA]</scope>
    <source>
        <strain evidence="7">DSM 41979</strain>
        <strain evidence="6">DSM 41982</strain>
    </source>
</reference>
<feature type="region of interest" description="Disordered" evidence="1">
    <location>
        <begin position="58"/>
        <end position="84"/>
    </location>
</feature>
<protein>
    <submittedName>
        <fullName evidence="5">Thioredoxin domain-containing protein</fullName>
    </submittedName>
</protein>
<dbReference type="RefSeq" id="WP_007828270.1">
    <property type="nucleotide sequence ID" value="NZ_JAVRER010000035.1"/>
</dbReference>
<feature type="transmembrane region" description="Helical" evidence="2">
    <location>
        <begin position="34"/>
        <end position="55"/>
    </location>
</feature>
<evidence type="ECO:0000256" key="1">
    <source>
        <dbReference type="SAM" id="MobiDB-lite"/>
    </source>
</evidence>
<keyword evidence="2" id="KW-0812">Transmembrane</keyword>
<dbReference type="Gene3D" id="3.40.30.10">
    <property type="entry name" value="Glutaredoxin"/>
    <property type="match status" value="1"/>
</dbReference>
<dbReference type="Pfam" id="PF13462">
    <property type="entry name" value="Thioredoxin_4"/>
    <property type="match status" value="1"/>
</dbReference>